<keyword evidence="1" id="KW-0732">Signal</keyword>
<dbReference type="Proteomes" id="UP000307657">
    <property type="component" value="Unassembled WGS sequence"/>
</dbReference>
<evidence type="ECO:0008006" key="4">
    <source>
        <dbReference type="Google" id="ProtNLM"/>
    </source>
</evidence>
<comment type="caution">
    <text evidence="2">The sequence shown here is derived from an EMBL/GenBank/DDBJ whole genome shotgun (WGS) entry which is preliminary data.</text>
</comment>
<evidence type="ECO:0000256" key="1">
    <source>
        <dbReference type="SAM" id="SignalP"/>
    </source>
</evidence>
<gene>
    <name evidence="2" type="ORF">E5167_02120</name>
</gene>
<accession>A0A4U0F107</accession>
<name>A0A4U0F107_9FLAO</name>
<organism evidence="2 3">
    <name type="scientific">Pontimicrobium aquaticum</name>
    <dbReference type="NCBI Taxonomy" id="2565367"/>
    <lineage>
        <taxon>Bacteria</taxon>
        <taxon>Pseudomonadati</taxon>
        <taxon>Bacteroidota</taxon>
        <taxon>Flavobacteriia</taxon>
        <taxon>Flavobacteriales</taxon>
        <taxon>Flavobacteriaceae</taxon>
        <taxon>Pontimicrobium</taxon>
    </lineage>
</organism>
<dbReference type="RefSeq" id="WP_136840552.1">
    <property type="nucleotide sequence ID" value="NZ_SUPL01000001.1"/>
</dbReference>
<feature type="chain" id="PRO_5020680551" description="Lipid-binding hydrolase" evidence="1">
    <location>
        <begin position="27"/>
        <end position="182"/>
    </location>
</feature>
<dbReference type="EMBL" id="SUPL01000001">
    <property type="protein sequence ID" value="TJY38076.1"/>
    <property type="molecule type" value="Genomic_DNA"/>
</dbReference>
<evidence type="ECO:0000313" key="3">
    <source>
        <dbReference type="Proteomes" id="UP000307657"/>
    </source>
</evidence>
<dbReference type="PROSITE" id="PS51257">
    <property type="entry name" value="PROKAR_LIPOPROTEIN"/>
    <property type="match status" value="1"/>
</dbReference>
<proteinExistence type="predicted"/>
<reference evidence="2 3" key="1">
    <citation type="submission" date="2019-04" db="EMBL/GenBank/DDBJ databases">
        <title>Lacinutrix sp. nov., isolated from marine water.</title>
        <authorList>
            <person name="Kim W."/>
        </authorList>
    </citation>
    <scope>NUCLEOTIDE SEQUENCE [LARGE SCALE GENOMIC DNA]</scope>
    <source>
        <strain evidence="2 3">CAU 1491</strain>
    </source>
</reference>
<sequence length="182" mass="20354">MRAIKNKKAKLLILYVLIGIFTFSCQKDDPIDIIESITLTTTSGNNINMDGVWSSGCVEANNNMILNESLIFNNKDLQINIKGFDNMQCNGTAIFNETVIISFNTTGTKTVTFEGEQVLVNKINGTAEYSDGRKETFKQIFFIDENIESKFMYHAIFENDGGQIDAEGYPIEIIPIPITKTS</sequence>
<protein>
    <recommendedName>
        <fullName evidence="4">Lipid-binding hydrolase</fullName>
    </recommendedName>
</protein>
<evidence type="ECO:0000313" key="2">
    <source>
        <dbReference type="EMBL" id="TJY38076.1"/>
    </source>
</evidence>
<feature type="signal peptide" evidence="1">
    <location>
        <begin position="1"/>
        <end position="26"/>
    </location>
</feature>
<keyword evidence="3" id="KW-1185">Reference proteome</keyword>
<dbReference type="AlphaFoldDB" id="A0A4U0F107"/>
<dbReference type="OrthoDB" id="9904878at2"/>